<proteinExistence type="predicted"/>
<evidence type="ECO:0000313" key="3">
    <source>
        <dbReference type="Proteomes" id="UP000807785"/>
    </source>
</evidence>
<dbReference type="Proteomes" id="UP000807785">
    <property type="component" value="Unassembled WGS sequence"/>
</dbReference>
<protein>
    <submittedName>
        <fullName evidence="2">Plasmid pRiA4b ORF-3 family protein</fullName>
    </submittedName>
</protein>
<gene>
    <name evidence="2" type="ORF">IPH26_22660</name>
</gene>
<dbReference type="PANTHER" id="PTHR41878:SF1">
    <property type="entry name" value="TNPR PROTEIN"/>
    <property type="match status" value="1"/>
</dbReference>
<dbReference type="SUPFAM" id="SSF159941">
    <property type="entry name" value="MM3350-like"/>
    <property type="match status" value="1"/>
</dbReference>
<evidence type="ECO:0000313" key="2">
    <source>
        <dbReference type="EMBL" id="MBK6975626.1"/>
    </source>
</evidence>
<dbReference type="InterPro" id="IPR012912">
    <property type="entry name" value="Plasmid_pRiA4b_Orf3-like"/>
</dbReference>
<comment type="caution">
    <text evidence="2">The sequence shown here is derived from an EMBL/GenBank/DDBJ whole genome shotgun (WGS) entry which is preliminary data.</text>
</comment>
<dbReference type="InterPro" id="IPR024047">
    <property type="entry name" value="MM3350-like_sf"/>
</dbReference>
<reference evidence="2" key="1">
    <citation type="submission" date="2020-10" db="EMBL/GenBank/DDBJ databases">
        <title>Connecting structure to function with the recovery of over 1000 high-quality activated sludge metagenome-assembled genomes encoding full-length rRNA genes using long-read sequencing.</title>
        <authorList>
            <person name="Singleton C.M."/>
            <person name="Petriglieri F."/>
            <person name="Kristensen J.M."/>
            <person name="Kirkegaard R.H."/>
            <person name="Michaelsen T.Y."/>
            <person name="Andersen M.H."/>
            <person name="Karst S.M."/>
            <person name="Dueholm M.S."/>
            <person name="Nielsen P.H."/>
            <person name="Albertsen M."/>
        </authorList>
    </citation>
    <scope>NUCLEOTIDE SEQUENCE</scope>
    <source>
        <strain evidence="2">Bjer_18-Q3-R1-45_BAT3C.347</strain>
    </source>
</reference>
<dbReference type="AlphaFoldDB" id="A0A9D7HTE4"/>
<evidence type="ECO:0000259" key="1">
    <source>
        <dbReference type="Pfam" id="PF07929"/>
    </source>
</evidence>
<dbReference type="PANTHER" id="PTHR41878">
    <property type="entry name" value="LEXA REPRESSOR-RELATED"/>
    <property type="match status" value="1"/>
</dbReference>
<accession>A0A9D7HTE4</accession>
<sequence length="195" mass="22206">MADPVRLQLKITLEHVEPAVWRRVVVSDSLTFLQLHDVIQRAMGWEDCHMHEFELAGPRIRIGTDEPDGFMDFGDREPCLPERKTRLADVLAGKRKLRYWYDFGDDWWHTIAIEKRLPADSAAVPAELIAGENACPPEDCGGPWGYEEMLAAAADPAHPEHGEIRDWLGDEFDPTAFDLPRHAKAVASSVRKRRR</sequence>
<dbReference type="EMBL" id="JADJEV010000005">
    <property type="protein sequence ID" value="MBK6975626.1"/>
    <property type="molecule type" value="Genomic_DNA"/>
</dbReference>
<organism evidence="2 3">
    <name type="scientific">Candidatus Methylophosphatis roskildensis</name>
    <dbReference type="NCBI Taxonomy" id="2899263"/>
    <lineage>
        <taxon>Bacteria</taxon>
        <taxon>Pseudomonadati</taxon>
        <taxon>Pseudomonadota</taxon>
        <taxon>Betaproteobacteria</taxon>
        <taxon>Nitrosomonadales</taxon>
        <taxon>Sterolibacteriaceae</taxon>
        <taxon>Candidatus Methylophosphatis</taxon>
    </lineage>
</organism>
<dbReference type="Gene3D" id="3.10.290.30">
    <property type="entry name" value="MM3350-like"/>
    <property type="match status" value="1"/>
</dbReference>
<feature type="domain" description="Plasmid pRiA4b Orf3-like" evidence="1">
    <location>
        <begin position="7"/>
        <end position="179"/>
    </location>
</feature>
<name>A0A9D7HTE4_9PROT</name>
<dbReference type="Pfam" id="PF07929">
    <property type="entry name" value="PRiA4_ORF3"/>
    <property type="match status" value="1"/>
</dbReference>